<dbReference type="RefSeq" id="YP_009702024.1">
    <property type="nucleotide sequence ID" value="NC_044937.1"/>
</dbReference>
<accession>M1GYG7</accession>
<proteinExistence type="predicted"/>
<dbReference type="Proteomes" id="UP000243236">
    <property type="component" value="Segment"/>
</dbReference>
<evidence type="ECO:0000313" key="1">
    <source>
        <dbReference type="EMBL" id="AGE50688.1"/>
    </source>
</evidence>
<keyword evidence="2" id="KW-1185">Reference proteome</keyword>
<gene>
    <name evidence="1" type="primary">CVA-1_991R</name>
    <name evidence="1" type="ORF">PBCVCVA1_991R</name>
</gene>
<dbReference type="KEGG" id="vg:41900598"/>
<dbReference type="GeneID" id="41900598"/>
<evidence type="ECO:0000313" key="2">
    <source>
        <dbReference type="Proteomes" id="UP000243236"/>
    </source>
</evidence>
<dbReference type="EMBL" id="JX997159">
    <property type="protein sequence ID" value="AGE50688.1"/>
    <property type="molecule type" value="Genomic_DNA"/>
</dbReference>
<name>M1GYG7_9PHYC</name>
<organism evidence="1 2">
    <name type="scientific">Paramecium bursaria Chlorella virus CVA-1</name>
    <dbReference type="NCBI Taxonomy" id="42683"/>
    <lineage>
        <taxon>Viruses</taxon>
        <taxon>Varidnaviria</taxon>
        <taxon>Bamfordvirae</taxon>
        <taxon>Nucleocytoviricota</taxon>
        <taxon>Megaviricetes</taxon>
        <taxon>Algavirales</taxon>
        <taxon>Phycodnaviridae</taxon>
        <taxon>Chlorovirus</taxon>
        <taxon>Chlorovirus conductrix</taxon>
        <taxon>Paramecium bursaria Chlorella virus A1</taxon>
    </lineage>
</organism>
<sequence length="155" mass="17702">MTDQPVVLFCTTDTTEDITKSDKTPPHALYNIDITLAHVNNGKGMWSLAKGGKADHKKIEPGLVIFLGRGSEGGYKYRATVVSTEVKDFPDVPVPDWYNKDKYKYPFIITDLRRLKVPIKPAEFNEFKTHFTRAYTWVTGNPAQNFLTRPYEVIF</sequence>
<protein>
    <submittedName>
        <fullName evidence="1">Uncharacterized protein</fullName>
    </submittedName>
</protein>
<reference evidence="1 2" key="1">
    <citation type="submission" date="2012-10" db="EMBL/GenBank/DDBJ databases">
        <title>Towards defining the chloroviruses: a genomic journey through a genus of large DNA viruses.</title>
        <authorList>
            <person name="Jeanniard A."/>
            <person name="Dunigan D.D."/>
            <person name="Gurnon J.R."/>
            <person name="Agarkova I."/>
            <person name="Kang M."/>
            <person name="Vitek J."/>
            <person name="Duncan G."/>
            <person name="McClung O.W."/>
            <person name="Larsen M."/>
            <person name="Claverie J.-M."/>
            <person name="Van Etten J.L."/>
            <person name="Blanc G."/>
        </authorList>
    </citation>
    <scope>NUCLEOTIDE SEQUENCE [LARGE SCALE GENOMIC DNA]</scope>
</reference>